<keyword evidence="1" id="KW-0378">Hydrolase</keyword>
<organism evidence="1 2">
    <name type="scientific">Shigella flexneri</name>
    <dbReference type="NCBI Taxonomy" id="623"/>
    <lineage>
        <taxon>Bacteria</taxon>
        <taxon>Pseudomonadati</taxon>
        <taxon>Pseudomonadota</taxon>
        <taxon>Gammaproteobacteria</taxon>
        <taxon>Enterobacterales</taxon>
        <taxon>Enterobacteriaceae</taxon>
        <taxon>Shigella</taxon>
    </lineage>
</organism>
<dbReference type="EMBL" id="AAVAGS010000106">
    <property type="protein sequence ID" value="EFY4992936.1"/>
    <property type="molecule type" value="Genomic_DNA"/>
</dbReference>
<comment type="caution">
    <text evidence="1">The sequence shown here is derived from an EMBL/GenBank/DDBJ whole genome shotgun (WGS) entry which is preliminary data.</text>
</comment>
<gene>
    <name evidence="1" type="ORF">C0786_003189</name>
</gene>
<reference evidence="1" key="1">
    <citation type="submission" date="2018-08" db="EMBL/GenBank/DDBJ databases">
        <authorList>
            <consortium name="PulseNet: The National Subtyping Network for Foodborne Disease Surveillance"/>
            <person name="Tarr C.L."/>
            <person name="Trees E."/>
            <person name="Katz L.S."/>
            <person name="Carleton-Romer H.A."/>
            <person name="Stroika S."/>
            <person name="Kucerova Z."/>
            <person name="Roache K.F."/>
            <person name="Sabol A.L."/>
            <person name="Besser J."/>
            <person name="Gerner-Smidt P."/>
        </authorList>
    </citation>
    <scope>NUCLEOTIDE SEQUENCE</scope>
    <source>
        <strain evidence="1">PNUSAE011576</strain>
    </source>
</reference>
<evidence type="ECO:0000313" key="1">
    <source>
        <dbReference type="EMBL" id="EFY4992936.1"/>
    </source>
</evidence>
<accession>A0A8H8Z7R1</accession>
<protein>
    <submittedName>
        <fullName evidence="1">Hydrolase</fullName>
    </submittedName>
</protein>
<proteinExistence type="predicted"/>
<evidence type="ECO:0000313" key="2">
    <source>
        <dbReference type="Proteomes" id="UP000597978"/>
    </source>
</evidence>
<dbReference type="AlphaFoldDB" id="A0A8H8Z7R1"/>
<dbReference type="Proteomes" id="UP000597978">
    <property type="component" value="Unassembled WGS sequence"/>
</dbReference>
<dbReference type="GO" id="GO:0016787">
    <property type="term" value="F:hydrolase activity"/>
    <property type="evidence" value="ECO:0007669"/>
    <property type="project" value="UniProtKB-KW"/>
</dbReference>
<name>A0A8H8Z7R1_SHIFL</name>
<sequence>MVSVYHSRRRKFLNDAVKARANIVIGDNTTDSIAQFIYSHLI</sequence>